<keyword evidence="4" id="KW-1185">Reference proteome</keyword>
<dbReference type="Proteomes" id="UP001304300">
    <property type="component" value="Chromosome"/>
</dbReference>
<feature type="chain" id="PRO_5042956135" evidence="2">
    <location>
        <begin position="25"/>
        <end position="257"/>
    </location>
</feature>
<reference evidence="3 4" key="1">
    <citation type="submission" date="2023-10" db="EMBL/GenBank/DDBJ databases">
        <title>Rubellicoccus peritrichatus gen. nov., sp. nov., isolated from an algae of coral reef tank.</title>
        <authorList>
            <person name="Luo J."/>
        </authorList>
    </citation>
    <scope>NUCLEOTIDE SEQUENCE [LARGE SCALE GENOMIC DNA]</scope>
    <source>
        <strain evidence="3 4">CR14</strain>
    </source>
</reference>
<dbReference type="KEGG" id="puo:RZN69_06370"/>
<dbReference type="InterPro" id="IPR016866">
    <property type="entry name" value="UCP028069"/>
</dbReference>
<evidence type="ECO:0000256" key="2">
    <source>
        <dbReference type="SAM" id="SignalP"/>
    </source>
</evidence>
<feature type="signal peptide" evidence="2">
    <location>
        <begin position="1"/>
        <end position="24"/>
    </location>
</feature>
<evidence type="ECO:0000256" key="1">
    <source>
        <dbReference type="SAM" id="Coils"/>
    </source>
</evidence>
<gene>
    <name evidence="3" type="ORF">RZN69_06370</name>
</gene>
<name>A0AAQ3LBB7_9BACT</name>
<dbReference type="RefSeq" id="WP_317835236.1">
    <property type="nucleotide sequence ID" value="NZ_CP136920.1"/>
</dbReference>
<evidence type="ECO:0000313" key="4">
    <source>
        <dbReference type="Proteomes" id="UP001304300"/>
    </source>
</evidence>
<sequence length="257" mass="28256">MFLLKQSCLRIISGLSLVCLLAVAGRATDISDTRSTLEEWVLVEKTISAEREDWIAEKSTTEDLIGLLRAESTSLKAQLEQARSATTQAEERRGELLENKAQLEEVASTLKGKIDQYETAIREMLPLLPAPLVDQIRPLLQRIPKPGSASTLSLGQRMQNVVGILSEIDKFNGSVNLFTEVRELPDGRSAEVQVLYFGLGTAFFADASGNYAGVLMPEESGWVPSVRADLADSINAAINQHQRLDQAAFLQLPFEVK</sequence>
<dbReference type="AlphaFoldDB" id="A0AAQ3LBB7"/>
<organism evidence="3 4">
    <name type="scientific">Rubellicoccus peritrichatus</name>
    <dbReference type="NCBI Taxonomy" id="3080537"/>
    <lineage>
        <taxon>Bacteria</taxon>
        <taxon>Pseudomonadati</taxon>
        <taxon>Verrucomicrobiota</taxon>
        <taxon>Opitutia</taxon>
        <taxon>Puniceicoccales</taxon>
        <taxon>Cerasicoccaceae</taxon>
        <taxon>Rubellicoccus</taxon>
    </lineage>
</organism>
<keyword evidence="2" id="KW-0732">Signal</keyword>
<feature type="coiled-coil region" evidence="1">
    <location>
        <begin position="72"/>
        <end position="120"/>
    </location>
</feature>
<proteinExistence type="predicted"/>
<dbReference type="EMBL" id="CP136920">
    <property type="protein sequence ID" value="WOO42710.1"/>
    <property type="molecule type" value="Genomic_DNA"/>
</dbReference>
<accession>A0AAQ3LBB7</accession>
<protein>
    <submittedName>
        <fullName evidence="3">DUF3450 family protein</fullName>
    </submittedName>
</protein>
<evidence type="ECO:0000313" key="3">
    <source>
        <dbReference type="EMBL" id="WOO42710.1"/>
    </source>
</evidence>
<dbReference type="Pfam" id="PF11932">
    <property type="entry name" value="DUF3450"/>
    <property type="match status" value="1"/>
</dbReference>
<keyword evidence="1" id="KW-0175">Coiled coil</keyword>